<proteinExistence type="predicted"/>
<comment type="cofactor">
    <cofactor evidence="1">
        <name>pyridoxal 5'-phosphate</name>
        <dbReference type="ChEBI" id="CHEBI:597326"/>
    </cofactor>
</comment>
<reference evidence="3" key="1">
    <citation type="submission" date="2021-03" db="EMBL/GenBank/DDBJ databases">
        <title>Acanthopleuribacteraceae sp. M133.</title>
        <authorList>
            <person name="Wang G."/>
        </authorList>
    </citation>
    <scope>NUCLEOTIDE SEQUENCE</scope>
    <source>
        <strain evidence="3">M133</strain>
    </source>
</reference>
<evidence type="ECO:0000256" key="2">
    <source>
        <dbReference type="ARBA" id="ARBA00022898"/>
    </source>
</evidence>
<accession>A0A8A4TH96</accession>
<dbReference type="Proteomes" id="UP000663929">
    <property type="component" value="Chromosome"/>
</dbReference>
<sequence>MTPVVTQTHMPETTDFDAAKILSPLRKTSSAQSVQQLADEQLAHFGIAPDSEFGQTLHRAATSLYDLHMDVQRMWELTTRTLKDLDRGDRVAYFNAKKFLCFQLAKVLDTLQNPFRKTYQSLEFGESSTYAKGPYPIFDNVTALFSANPVIVRTATYIYACTEWVDDAFQGREFLHEIYSRLLNPTSISLANYVVDVEAGPHAAEYLAWNFNSGMAAIDGLLGHLLQTGDILIASRNVYGGVYQLLHDYYARPEKLNVALEWFDGTTTAEFEAFLGDVRARHDQALEQGRRLYVYLESPCNPFGYVLDIPGICKAAHAHDHLVIHDATVGTPFLHKPLQRPDKAERPDFVVHSYTKDLTGNGNATAGVVIGENHRMFQPKGDCSQGVSWDKTLFWGVYYIKGAFLDAEKAFEVISGMKTLELRMKQKCINTLILARYLNSHPEIQVNCNAVSEHFNHELCQKVMRFGLPAPLFTIDFEAADLPRDAFVRFFDSLTPGLDHQVSLGQSNTVVLCPALTSHSEMKEEALRKAGIAPTTIRIAVGLENPKETLSHLIHALRLGVDPIRPGFSARFMTPEDTDRMVREIHEDVHRLFLDDAASMEALLS</sequence>
<dbReference type="Gene3D" id="3.40.640.10">
    <property type="entry name" value="Type I PLP-dependent aspartate aminotransferase-like (Major domain)"/>
    <property type="match status" value="1"/>
</dbReference>
<dbReference type="Gene3D" id="3.90.1150.10">
    <property type="entry name" value="Aspartate Aminotransferase, domain 1"/>
    <property type="match status" value="1"/>
</dbReference>
<dbReference type="GO" id="GO:0030170">
    <property type="term" value="F:pyridoxal phosphate binding"/>
    <property type="evidence" value="ECO:0007669"/>
    <property type="project" value="InterPro"/>
</dbReference>
<dbReference type="InterPro" id="IPR015422">
    <property type="entry name" value="PyrdxlP-dep_Trfase_small"/>
</dbReference>
<dbReference type="InterPro" id="IPR015424">
    <property type="entry name" value="PyrdxlP-dep_Trfase"/>
</dbReference>
<protein>
    <submittedName>
        <fullName evidence="3">PLP-dependent transferase</fullName>
    </submittedName>
</protein>
<dbReference type="GO" id="GO:0019346">
    <property type="term" value="P:transsulfuration"/>
    <property type="evidence" value="ECO:0007669"/>
    <property type="project" value="InterPro"/>
</dbReference>
<name>A0A8A4TH96_SULCO</name>
<organism evidence="3 4">
    <name type="scientific">Sulfidibacter corallicola</name>
    <dbReference type="NCBI Taxonomy" id="2818388"/>
    <lineage>
        <taxon>Bacteria</taxon>
        <taxon>Pseudomonadati</taxon>
        <taxon>Acidobacteriota</taxon>
        <taxon>Holophagae</taxon>
        <taxon>Acanthopleuribacterales</taxon>
        <taxon>Acanthopleuribacteraceae</taxon>
        <taxon>Sulfidibacter</taxon>
    </lineage>
</organism>
<evidence type="ECO:0000313" key="3">
    <source>
        <dbReference type="EMBL" id="QTD48181.1"/>
    </source>
</evidence>
<dbReference type="GO" id="GO:0016846">
    <property type="term" value="F:carbon-sulfur lyase activity"/>
    <property type="evidence" value="ECO:0007669"/>
    <property type="project" value="TreeGrafter"/>
</dbReference>
<keyword evidence="2" id="KW-0663">Pyridoxal phosphate</keyword>
<keyword evidence="3" id="KW-0808">Transferase</keyword>
<dbReference type="GO" id="GO:0016740">
    <property type="term" value="F:transferase activity"/>
    <property type="evidence" value="ECO:0007669"/>
    <property type="project" value="UniProtKB-KW"/>
</dbReference>
<dbReference type="KEGG" id="scor:J3U87_21560"/>
<dbReference type="RefSeq" id="WP_237377839.1">
    <property type="nucleotide sequence ID" value="NZ_CP071793.1"/>
</dbReference>
<dbReference type="InterPro" id="IPR000277">
    <property type="entry name" value="Cys/Met-Metab_PyrdxlP-dep_enz"/>
</dbReference>
<evidence type="ECO:0000313" key="4">
    <source>
        <dbReference type="Proteomes" id="UP000663929"/>
    </source>
</evidence>
<dbReference type="SUPFAM" id="SSF53383">
    <property type="entry name" value="PLP-dependent transferases"/>
    <property type="match status" value="1"/>
</dbReference>
<gene>
    <name evidence="3" type="ORF">J3U87_21560</name>
</gene>
<keyword evidence="4" id="KW-1185">Reference proteome</keyword>
<evidence type="ECO:0000256" key="1">
    <source>
        <dbReference type="ARBA" id="ARBA00001933"/>
    </source>
</evidence>
<dbReference type="PANTHER" id="PTHR11808">
    <property type="entry name" value="TRANS-SULFURATION ENZYME FAMILY MEMBER"/>
    <property type="match status" value="1"/>
</dbReference>
<dbReference type="GO" id="GO:0005737">
    <property type="term" value="C:cytoplasm"/>
    <property type="evidence" value="ECO:0007669"/>
    <property type="project" value="TreeGrafter"/>
</dbReference>
<dbReference type="Pfam" id="PF01053">
    <property type="entry name" value="Cys_Met_Meta_PP"/>
    <property type="match status" value="1"/>
</dbReference>
<dbReference type="InterPro" id="IPR015421">
    <property type="entry name" value="PyrdxlP-dep_Trfase_major"/>
</dbReference>
<dbReference type="EMBL" id="CP071793">
    <property type="protein sequence ID" value="QTD48181.1"/>
    <property type="molecule type" value="Genomic_DNA"/>
</dbReference>
<dbReference type="AlphaFoldDB" id="A0A8A4TH96"/>